<reference evidence="1 2" key="1">
    <citation type="submission" date="2020-01" db="EMBL/GenBank/DDBJ databases">
        <title>Sulfitobacter sediminilitoris sp. nov., isolated from a tidal flat.</title>
        <authorList>
            <person name="Park S."/>
            <person name="Yoon J.-H."/>
        </authorList>
    </citation>
    <scope>NUCLEOTIDE SEQUENCE [LARGE SCALE GENOMIC DNA]</scope>
    <source>
        <strain evidence="1 2">JBTF-M27</strain>
    </source>
</reference>
<dbReference type="AlphaFoldDB" id="A0A6P0CCE1"/>
<proteinExistence type="predicted"/>
<accession>A0A6P0CCE1</accession>
<evidence type="ECO:0000313" key="1">
    <source>
        <dbReference type="EMBL" id="NEK23901.1"/>
    </source>
</evidence>
<keyword evidence="2" id="KW-1185">Reference proteome</keyword>
<dbReference type="EMBL" id="JAABNT010000010">
    <property type="protein sequence ID" value="NEK23901.1"/>
    <property type="molecule type" value="Genomic_DNA"/>
</dbReference>
<organism evidence="1 2">
    <name type="scientific">Sulfitobacter sediminilitoris</name>
    <dbReference type="NCBI Taxonomy" id="2698830"/>
    <lineage>
        <taxon>Bacteria</taxon>
        <taxon>Pseudomonadati</taxon>
        <taxon>Pseudomonadota</taxon>
        <taxon>Alphaproteobacteria</taxon>
        <taxon>Rhodobacterales</taxon>
        <taxon>Roseobacteraceae</taxon>
        <taxon>Sulfitobacter</taxon>
    </lineage>
</organism>
<sequence>MRVSISHHTVRKGFVLKTTYYEVHLKVAFTHEEKQIIRQRNLLKSKLLDRRPANARVDDRDEKFELRVEHLMDQQLDRFLCATPSKAKIYEEALLDALAQMKLWLDDNAEVAGTTVVEF</sequence>
<comment type="caution">
    <text evidence="1">The sequence shown here is derived from an EMBL/GenBank/DDBJ whole genome shotgun (WGS) entry which is preliminary data.</text>
</comment>
<gene>
    <name evidence="1" type="ORF">GV827_16015</name>
</gene>
<protein>
    <submittedName>
        <fullName evidence="1">Uncharacterized protein</fullName>
    </submittedName>
</protein>
<dbReference type="RefSeq" id="WP_164354811.1">
    <property type="nucleotide sequence ID" value="NZ_JAABNT010000010.1"/>
</dbReference>
<name>A0A6P0CCE1_9RHOB</name>
<evidence type="ECO:0000313" key="2">
    <source>
        <dbReference type="Proteomes" id="UP000468591"/>
    </source>
</evidence>
<dbReference type="Proteomes" id="UP000468591">
    <property type="component" value="Unassembled WGS sequence"/>
</dbReference>